<comment type="caution">
    <text evidence="4">The sequence shown here is derived from an EMBL/GenBank/DDBJ whole genome shotgun (WGS) entry which is preliminary data.</text>
</comment>
<keyword evidence="5" id="KW-1185">Reference proteome</keyword>
<dbReference type="AlphaFoldDB" id="G4T5C6"/>
<accession>G4T5C6</accession>
<dbReference type="eggNOG" id="KOG3041">
    <property type="taxonomic scope" value="Eukaryota"/>
</dbReference>
<dbReference type="PANTHER" id="PTHR11839:SF1">
    <property type="entry name" value="ADP-SUGAR PYROPHOSPHATASE"/>
    <property type="match status" value="1"/>
</dbReference>
<feature type="region of interest" description="Disordered" evidence="2">
    <location>
        <begin position="176"/>
        <end position="196"/>
    </location>
</feature>
<reference evidence="4 5" key="1">
    <citation type="journal article" date="2011" name="PLoS Pathog.">
        <title>Endophytic Life Strategies Decoded by Genome and Transcriptome Analyses of the Mutualistic Root Symbiont Piriformospora indica.</title>
        <authorList>
            <person name="Zuccaro A."/>
            <person name="Lahrmann U."/>
            <person name="Guldener U."/>
            <person name="Langen G."/>
            <person name="Pfiffi S."/>
            <person name="Biedenkopf D."/>
            <person name="Wong P."/>
            <person name="Samans B."/>
            <person name="Grimm C."/>
            <person name="Basiewicz M."/>
            <person name="Murat C."/>
            <person name="Martin F."/>
            <person name="Kogel K.H."/>
        </authorList>
    </citation>
    <scope>NUCLEOTIDE SEQUENCE [LARGE SCALE GENOMIC DNA]</scope>
    <source>
        <strain evidence="4 5">DSM 11827</strain>
    </source>
</reference>
<dbReference type="Pfam" id="PF00293">
    <property type="entry name" value="NUDIX"/>
    <property type="match status" value="1"/>
</dbReference>
<protein>
    <submittedName>
        <fullName evidence="4">Related to YSA1-sugar-nucleotide hydrolase</fullName>
    </submittedName>
</protein>
<dbReference type="CDD" id="cd18888">
    <property type="entry name" value="NUDIX_ADPRase_Nudt5"/>
    <property type="match status" value="1"/>
</dbReference>
<dbReference type="GO" id="GO:0005634">
    <property type="term" value="C:nucleus"/>
    <property type="evidence" value="ECO:0007669"/>
    <property type="project" value="TreeGrafter"/>
</dbReference>
<dbReference type="GO" id="GO:0006753">
    <property type="term" value="P:nucleoside phosphate metabolic process"/>
    <property type="evidence" value="ECO:0007669"/>
    <property type="project" value="TreeGrafter"/>
</dbReference>
<dbReference type="Gene3D" id="3.90.79.10">
    <property type="entry name" value="Nucleoside Triphosphate Pyrophosphohydrolase"/>
    <property type="match status" value="1"/>
</dbReference>
<feature type="domain" description="Nudix hydrolase" evidence="3">
    <location>
        <begin position="81"/>
        <end position="227"/>
    </location>
</feature>
<evidence type="ECO:0000256" key="2">
    <source>
        <dbReference type="SAM" id="MobiDB-lite"/>
    </source>
</evidence>
<dbReference type="SUPFAM" id="SSF55811">
    <property type="entry name" value="Nudix"/>
    <property type="match status" value="1"/>
</dbReference>
<name>G4T5C6_SERID</name>
<feature type="compositionally biased region" description="Basic and acidic residues" evidence="2">
    <location>
        <begin position="182"/>
        <end position="196"/>
    </location>
</feature>
<dbReference type="PROSITE" id="PS51462">
    <property type="entry name" value="NUDIX"/>
    <property type="match status" value="1"/>
</dbReference>
<dbReference type="InParanoid" id="G4T5C6"/>
<dbReference type="GO" id="GO:0047631">
    <property type="term" value="F:ADP-ribose diphosphatase activity"/>
    <property type="evidence" value="ECO:0007669"/>
    <property type="project" value="TreeGrafter"/>
</dbReference>
<dbReference type="FunFam" id="3.90.79.10:FF:000016">
    <property type="entry name" value="ADP-sugar pyrophosphatase isoform X1"/>
    <property type="match status" value="1"/>
</dbReference>
<sequence>MRLGVGVIRPFGQTVPVRIQRASRHLTGIRTIMAQKAVVNSATDLPLDKARWITLKKIDWTDQEGQSRTWEMAERKTRGSAGVDAVAILAILNAPNRPPSTIIIEQFRPPVNAYVIELPAGLIDANESVESTAFRELEEETGYKADKVLEISPLMVCDPGMSSANMKLVALNVPLSESETGPDGRPKSPKQKLEQGEHIVRRVVEIPNLKAELEEYEKRGFVVDARLSHFAIAWDMATKFGAGKL</sequence>
<dbReference type="InterPro" id="IPR000086">
    <property type="entry name" value="NUDIX_hydrolase_dom"/>
</dbReference>
<keyword evidence="1 4" id="KW-0378">Hydrolase</keyword>
<evidence type="ECO:0000313" key="5">
    <source>
        <dbReference type="Proteomes" id="UP000007148"/>
    </source>
</evidence>
<dbReference type="GO" id="GO:0019693">
    <property type="term" value="P:ribose phosphate metabolic process"/>
    <property type="evidence" value="ECO:0007669"/>
    <property type="project" value="TreeGrafter"/>
</dbReference>
<dbReference type="OrthoDB" id="10249920at2759"/>
<dbReference type="EMBL" id="CAFZ01000002">
    <property type="protein sequence ID" value="CCA66510.1"/>
    <property type="molecule type" value="Genomic_DNA"/>
</dbReference>
<dbReference type="FunCoup" id="G4T5C6">
    <property type="interactions" value="459"/>
</dbReference>
<dbReference type="PANTHER" id="PTHR11839">
    <property type="entry name" value="UDP/ADP-SUGAR PYROPHOSPHATASE"/>
    <property type="match status" value="1"/>
</dbReference>
<proteinExistence type="predicted"/>
<evidence type="ECO:0000256" key="1">
    <source>
        <dbReference type="ARBA" id="ARBA00022801"/>
    </source>
</evidence>
<dbReference type="InterPro" id="IPR020084">
    <property type="entry name" value="NUDIX_hydrolase_CS"/>
</dbReference>
<dbReference type="STRING" id="1109443.G4T5C6"/>
<dbReference type="OMA" id="WHWAAGW"/>
<dbReference type="Proteomes" id="UP000007148">
    <property type="component" value="Unassembled WGS sequence"/>
</dbReference>
<evidence type="ECO:0000259" key="3">
    <source>
        <dbReference type="PROSITE" id="PS51462"/>
    </source>
</evidence>
<dbReference type="HOGENOM" id="CLU_062658_0_0_1"/>
<dbReference type="PROSITE" id="PS00893">
    <property type="entry name" value="NUDIX_BOX"/>
    <property type="match status" value="1"/>
</dbReference>
<evidence type="ECO:0000313" key="4">
    <source>
        <dbReference type="EMBL" id="CCA66510.1"/>
    </source>
</evidence>
<gene>
    <name evidence="4" type="ORF">PIIN_00194</name>
</gene>
<dbReference type="InterPro" id="IPR015797">
    <property type="entry name" value="NUDIX_hydrolase-like_dom_sf"/>
</dbReference>
<organism evidence="4 5">
    <name type="scientific">Serendipita indica (strain DSM 11827)</name>
    <name type="common">Root endophyte fungus</name>
    <name type="synonym">Piriformospora indica</name>
    <dbReference type="NCBI Taxonomy" id="1109443"/>
    <lineage>
        <taxon>Eukaryota</taxon>
        <taxon>Fungi</taxon>
        <taxon>Dikarya</taxon>
        <taxon>Basidiomycota</taxon>
        <taxon>Agaricomycotina</taxon>
        <taxon>Agaricomycetes</taxon>
        <taxon>Sebacinales</taxon>
        <taxon>Serendipitaceae</taxon>
        <taxon>Serendipita</taxon>
    </lineage>
</organism>